<protein>
    <submittedName>
        <fullName evidence="7">Bacterial extracellular solute-binding protein</fullName>
    </submittedName>
</protein>
<dbReference type="Proteomes" id="UP000255110">
    <property type="component" value="Unassembled WGS sequence"/>
</dbReference>
<dbReference type="Proteomes" id="UP000054820">
    <property type="component" value="Unassembled WGS sequence"/>
</dbReference>
<evidence type="ECO:0000256" key="4">
    <source>
        <dbReference type="SAM" id="Phobius"/>
    </source>
</evidence>
<accession>A0A378L9P3</accession>
<evidence type="ECO:0000256" key="3">
    <source>
        <dbReference type="ARBA" id="ARBA00022729"/>
    </source>
</evidence>
<gene>
    <name evidence="7" type="primary">hbpA</name>
    <name evidence="6" type="ORF">Lstg_2465</name>
    <name evidence="7" type="ORF">NCTC11991_01231</name>
</gene>
<dbReference type="InterPro" id="IPR039424">
    <property type="entry name" value="SBP_5"/>
</dbReference>
<sequence length="741" mass="85484">MPVRADEGTSQVTLNKDIFLNRIQRIVLIALLFKSVSFAYAWSWVLNNPYPQSQANGTIYYSSFSEQPKTLDPALSYSLNEYLFIAQIYEPLLGYDYLHRPYQLTPLTAAQMPQMRYLDIQGNPLPEKGASPPAFSVYTLTIKKGIYYQPHPAFAKDKNGTYLYHQLSPDYLDDEGINQLSDFKHTGTRELIVDDYIYQIKRLANPAVSSSIYGLMSDYIVGFKEYGKTLPGGNQYVDLRKYPLKGIKKLDDYSFEITLKGEYIQFLFWLAMNFFAPVPWEADLFYSQPGMADKNITLGWYPVGTGPFMLVKNNPNRRMVLQKNPNFREDYYPSIGSDEDRKRGYLDNAGKRLPLIEKAIFTLEKESIPRWNKFLQGYYDNSAIGNDSFDQAIHINQYGKAELTSEMQEKQMYLTQTYQPSTYYMGFNMLDSVVGGSSERARKLRQAISIAVNYDENIAIFYNGRGLAAQGPIPPGIFGYREGKEGINPYVYQWIDGEAVRRPISDAQKLMSEAGYPDGIDPVTKNHLILHYDVTTTGGPEDKALFDWMRKQFAQIGIDLNVRATLYNRFQEKMRTGDTQIFSWGWVADYPDPENFLFQLYGENGKVKFGGENTANYQNPEFDRLFNLMKNRENDAQRQQIIDTMINVARYDAPWIWGIHPEEFVLSQTWVSRVKANTMSFATLKYTAVNVPLRNKLRMAWNQPIFWPLGLLFLLILMLIFPLIIAYRKKEKKPAERAYIS</sequence>
<dbReference type="GO" id="GO:1904680">
    <property type="term" value="F:peptide transmembrane transporter activity"/>
    <property type="evidence" value="ECO:0007669"/>
    <property type="project" value="TreeGrafter"/>
</dbReference>
<dbReference type="STRING" id="460.Lstg_2465"/>
<proteinExistence type="inferred from homology"/>
<evidence type="ECO:0000313" key="9">
    <source>
        <dbReference type="Proteomes" id="UP000255110"/>
    </source>
</evidence>
<dbReference type="AlphaFoldDB" id="A0A378L9P3"/>
<dbReference type="EMBL" id="UGOY01000001">
    <property type="protein sequence ID" value="STY22642.1"/>
    <property type="molecule type" value="Genomic_DNA"/>
</dbReference>
<keyword evidence="4" id="KW-0472">Membrane</keyword>
<evidence type="ECO:0000256" key="1">
    <source>
        <dbReference type="ARBA" id="ARBA00005695"/>
    </source>
</evidence>
<keyword evidence="2" id="KW-0813">Transport</keyword>
<dbReference type="SUPFAM" id="SSF53850">
    <property type="entry name" value="Periplasmic binding protein-like II"/>
    <property type="match status" value="1"/>
</dbReference>
<dbReference type="PANTHER" id="PTHR30290">
    <property type="entry name" value="PERIPLASMIC BINDING COMPONENT OF ABC TRANSPORTER"/>
    <property type="match status" value="1"/>
</dbReference>
<evidence type="ECO:0000313" key="7">
    <source>
        <dbReference type="EMBL" id="STY22642.1"/>
    </source>
</evidence>
<reference evidence="7 9" key="2">
    <citation type="submission" date="2018-06" db="EMBL/GenBank/DDBJ databases">
        <authorList>
            <consortium name="Pathogen Informatics"/>
            <person name="Doyle S."/>
        </authorList>
    </citation>
    <scope>NUCLEOTIDE SEQUENCE [LARGE SCALE GENOMIC DNA]</scope>
    <source>
        <strain evidence="7 9">NCTC11991</strain>
    </source>
</reference>
<comment type="similarity">
    <text evidence="1">Belongs to the bacterial solute-binding protein 5 family.</text>
</comment>
<evidence type="ECO:0000313" key="8">
    <source>
        <dbReference type="Proteomes" id="UP000054820"/>
    </source>
</evidence>
<dbReference type="InterPro" id="IPR000914">
    <property type="entry name" value="SBP_5_dom"/>
</dbReference>
<keyword evidence="4" id="KW-1133">Transmembrane helix</keyword>
<keyword evidence="8" id="KW-1185">Reference proteome</keyword>
<reference evidence="6 8" key="1">
    <citation type="submission" date="2015-11" db="EMBL/GenBank/DDBJ databases">
        <title>Genomic analysis of 38 Legionella species identifies large and diverse effector repertoires.</title>
        <authorList>
            <person name="Burstein D."/>
            <person name="Amaro F."/>
            <person name="Zusman T."/>
            <person name="Lifshitz Z."/>
            <person name="Cohen O."/>
            <person name="Gilbert J.A."/>
            <person name="Pupko T."/>
            <person name="Shuman H.A."/>
            <person name="Segal G."/>
        </authorList>
    </citation>
    <scope>NUCLEOTIDE SEQUENCE [LARGE SCALE GENOMIC DNA]</scope>
    <source>
        <strain evidence="6 8">SC-18-C9</strain>
    </source>
</reference>
<feature type="transmembrane region" description="Helical" evidence="4">
    <location>
        <begin position="705"/>
        <end position="727"/>
    </location>
</feature>
<organism evidence="7 9">
    <name type="scientific">Legionella steigerwaltii</name>
    <dbReference type="NCBI Taxonomy" id="460"/>
    <lineage>
        <taxon>Bacteria</taxon>
        <taxon>Pseudomonadati</taxon>
        <taxon>Pseudomonadota</taxon>
        <taxon>Gammaproteobacteria</taxon>
        <taxon>Legionellales</taxon>
        <taxon>Legionellaceae</taxon>
        <taxon>Legionella</taxon>
    </lineage>
</organism>
<dbReference type="Gene3D" id="3.40.190.10">
    <property type="entry name" value="Periplasmic binding protein-like II"/>
    <property type="match status" value="1"/>
</dbReference>
<feature type="domain" description="Solute-binding protein family 5" evidence="5">
    <location>
        <begin position="191"/>
        <end position="605"/>
    </location>
</feature>
<keyword evidence="4" id="KW-0812">Transmembrane</keyword>
<dbReference type="EMBL" id="LNYZ01000021">
    <property type="protein sequence ID" value="KTD75438.1"/>
    <property type="molecule type" value="Genomic_DNA"/>
</dbReference>
<name>A0A378L9P3_9GAMM</name>
<dbReference type="Gene3D" id="3.10.105.10">
    <property type="entry name" value="Dipeptide-binding Protein, Domain 3"/>
    <property type="match status" value="1"/>
</dbReference>
<dbReference type="CDD" id="cd08505">
    <property type="entry name" value="PBP2_NikA_DppA_OppA_like_18"/>
    <property type="match status" value="1"/>
</dbReference>
<feature type="transmembrane region" description="Helical" evidence="4">
    <location>
        <begin position="26"/>
        <end position="45"/>
    </location>
</feature>
<dbReference type="GO" id="GO:0015833">
    <property type="term" value="P:peptide transport"/>
    <property type="evidence" value="ECO:0007669"/>
    <property type="project" value="TreeGrafter"/>
</dbReference>
<dbReference type="Pfam" id="PF00496">
    <property type="entry name" value="SBP_bac_5"/>
    <property type="match status" value="1"/>
</dbReference>
<evidence type="ECO:0000256" key="2">
    <source>
        <dbReference type="ARBA" id="ARBA00022448"/>
    </source>
</evidence>
<evidence type="ECO:0000313" key="6">
    <source>
        <dbReference type="EMBL" id="KTD75438.1"/>
    </source>
</evidence>
<evidence type="ECO:0000259" key="5">
    <source>
        <dbReference type="Pfam" id="PF00496"/>
    </source>
</evidence>
<keyword evidence="3" id="KW-0732">Signal</keyword>
<dbReference type="PANTHER" id="PTHR30290:SF9">
    <property type="entry name" value="OLIGOPEPTIDE-BINDING PROTEIN APPA"/>
    <property type="match status" value="1"/>
</dbReference>